<evidence type="ECO:0000256" key="1">
    <source>
        <dbReference type="SAM" id="Phobius"/>
    </source>
</evidence>
<dbReference type="Proteomes" id="UP001427805">
    <property type="component" value="Unassembled WGS sequence"/>
</dbReference>
<accession>A0ABV0BDF1</accession>
<keyword evidence="3" id="KW-1185">Reference proteome</keyword>
<evidence type="ECO:0000313" key="2">
    <source>
        <dbReference type="EMBL" id="MEN3749257.1"/>
    </source>
</evidence>
<proteinExistence type="predicted"/>
<name>A0ABV0BDF1_9SPHN</name>
<feature type="transmembrane region" description="Helical" evidence="1">
    <location>
        <begin position="6"/>
        <end position="25"/>
    </location>
</feature>
<dbReference type="RefSeq" id="WP_346248295.1">
    <property type="nucleotide sequence ID" value="NZ_JBDIZK010000012.1"/>
</dbReference>
<evidence type="ECO:0000313" key="3">
    <source>
        <dbReference type="Proteomes" id="UP001427805"/>
    </source>
</evidence>
<keyword evidence="1" id="KW-0472">Membrane</keyword>
<protein>
    <submittedName>
        <fullName evidence="2">Uncharacterized protein</fullName>
    </submittedName>
</protein>
<comment type="caution">
    <text evidence="2">The sequence shown here is derived from an EMBL/GenBank/DDBJ whole genome shotgun (WGS) entry which is preliminary data.</text>
</comment>
<keyword evidence="1" id="KW-1133">Transmembrane helix</keyword>
<gene>
    <name evidence="2" type="ORF">TPR58_18935</name>
</gene>
<keyword evidence="1" id="KW-0812">Transmembrane</keyword>
<dbReference type="EMBL" id="JBDIZK010000012">
    <property type="protein sequence ID" value="MEN3749257.1"/>
    <property type="molecule type" value="Genomic_DNA"/>
</dbReference>
<reference evidence="2 3" key="1">
    <citation type="submission" date="2024-05" db="EMBL/GenBank/DDBJ databases">
        <title>Sphingomonas sp. HF-S3 16S ribosomal RNA gene Genome sequencing and assembly.</title>
        <authorList>
            <person name="Lee H."/>
        </authorList>
    </citation>
    <scope>NUCLEOTIDE SEQUENCE [LARGE SCALE GENOMIC DNA]</scope>
    <source>
        <strain evidence="2 3">HF-S3</strain>
    </source>
</reference>
<organism evidence="2 3">
    <name type="scientific">Sphingomonas rustica</name>
    <dbReference type="NCBI Taxonomy" id="3103142"/>
    <lineage>
        <taxon>Bacteria</taxon>
        <taxon>Pseudomonadati</taxon>
        <taxon>Pseudomonadota</taxon>
        <taxon>Alphaproteobacteria</taxon>
        <taxon>Sphingomonadales</taxon>
        <taxon>Sphingomonadaceae</taxon>
        <taxon>Sphingomonas</taxon>
    </lineage>
</organism>
<sequence>MGHVFWVVFTIIALLFPFVMMPLLWRRMKRVRSEAYRRTLRDKQHEAPWQEAIETRDGVDLTRASSLNDALIDLGDRGRHARWPLDSA</sequence>